<evidence type="ECO:0000256" key="1">
    <source>
        <dbReference type="SAM" id="MobiDB-lite"/>
    </source>
</evidence>
<organism evidence="2 3">
    <name type="scientific">Desulfosporosinus metallidurans</name>
    <dbReference type="NCBI Taxonomy" id="1888891"/>
    <lineage>
        <taxon>Bacteria</taxon>
        <taxon>Bacillati</taxon>
        <taxon>Bacillota</taxon>
        <taxon>Clostridia</taxon>
        <taxon>Eubacteriales</taxon>
        <taxon>Desulfitobacteriaceae</taxon>
        <taxon>Desulfosporosinus</taxon>
    </lineage>
</organism>
<name>A0A1Q8QWU2_9FIRM</name>
<proteinExistence type="predicted"/>
<protein>
    <submittedName>
        <fullName evidence="2">Uncharacterized protein</fullName>
    </submittedName>
</protein>
<reference evidence="2 3" key="1">
    <citation type="submission" date="2016-09" db="EMBL/GenBank/DDBJ databases">
        <title>Complete genome of Desulfosporosinus sp. OL.</title>
        <authorList>
            <person name="Mardanov A."/>
            <person name="Beletsky A."/>
            <person name="Panova A."/>
            <person name="Karnachuk O."/>
            <person name="Ravin N."/>
        </authorList>
    </citation>
    <scope>NUCLEOTIDE SEQUENCE [LARGE SCALE GENOMIC DNA]</scope>
    <source>
        <strain evidence="2 3">OL</strain>
    </source>
</reference>
<keyword evidence="3" id="KW-1185">Reference proteome</keyword>
<evidence type="ECO:0000313" key="3">
    <source>
        <dbReference type="Proteomes" id="UP000186102"/>
    </source>
</evidence>
<sequence>MRELRYQPLGYNVSCEPAGSLIYKSERLKRVAHQTSREGSGDELETGRFQPATEPRTANCRELVGAGGFER</sequence>
<gene>
    <name evidence="2" type="ORF">DSOL_2284</name>
</gene>
<dbReference type="STRING" id="1888891.DSOL_2284"/>
<accession>A0A1Q8QWU2</accession>
<dbReference type="Proteomes" id="UP000186102">
    <property type="component" value="Unassembled WGS sequence"/>
</dbReference>
<dbReference type="AlphaFoldDB" id="A0A1Q8QWU2"/>
<evidence type="ECO:0000313" key="2">
    <source>
        <dbReference type="EMBL" id="OLN31788.1"/>
    </source>
</evidence>
<dbReference type="EMBL" id="MLBF01000014">
    <property type="protein sequence ID" value="OLN31788.1"/>
    <property type="molecule type" value="Genomic_DNA"/>
</dbReference>
<comment type="caution">
    <text evidence="2">The sequence shown here is derived from an EMBL/GenBank/DDBJ whole genome shotgun (WGS) entry which is preliminary data.</text>
</comment>
<feature type="region of interest" description="Disordered" evidence="1">
    <location>
        <begin position="33"/>
        <end position="56"/>
    </location>
</feature>